<reference evidence="2" key="1">
    <citation type="submission" date="2022-10" db="EMBL/GenBank/DDBJ databases">
        <title>The WGS of Solirubrobacter ginsenosidimutans DSM 21036.</title>
        <authorList>
            <person name="Jiang Z."/>
        </authorList>
    </citation>
    <scope>NUCLEOTIDE SEQUENCE</scope>
    <source>
        <strain evidence="2">DSM 21036</strain>
    </source>
</reference>
<accession>A0A9X3S2X6</accession>
<dbReference type="CDD" id="cd02222">
    <property type="entry name" value="cupin_TM1459-like"/>
    <property type="match status" value="1"/>
</dbReference>
<gene>
    <name evidence="2" type="ORF">OM076_14840</name>
</gene>
<dbReference type="RefSeq" id="WP_270040768.1">
    <property type="nucleotide sequence ID" value="NZ_JAPDOD010000013.1"/>
</dbReference>
<protein>
    <submittedName>
        <fullName evidence="2">Cupin domain-containing protein</fullName>
    </submittedName>
</protein>
<evidence type="ECO:0000259" key="1">
    <source>
        <dbReference type="Pfam" id="PF07883"/>
    </source>
</evidence>
<feature type="domain" description="Cupin type-2" evidence="1">
    <location>
        <begin position="25"/>
        <end position="92"/>
    </location>
</feature>
<evidence type="ECO:0000313" key="2">
    <source>
        <dbReference type="EMBL" id="MDA0161551.1"/>
    </source>
</evidence>
<proteinExistence type="predicted"/>
<organism evidence="2 3">
    <name type="scientific">Solirubrobacter ginsenosidimutans</name>
    <dbReference type="NCBI Taxonomy" id="490573"/>
    <lineage>
        <taxon>Bacteria</taxon>
        <taxon>Bacillati</taxon>
        <taxon>Actinomycetota</taxon>
        <taxon>Thermoleophilia</taxon>
        <taxon>Solirubrobacterales</taxon>
        <taxon>Solirubrobacteraceae</taxon>
        <taxon>Solirubrobacter</taxon>
    </lineage>
</organism>
<dbReference type="Gene3D" id="2.60.120.10">
    <property type="entry name" value="Jelly Rolls"/>
    <property type="match status" value="1"/>
</dbReference>
<name>A0A9X3S2X6_9ACTN</name>
<dbReference type="AlphaFoldDB" id="A0A9X3S2X6"/>
<dbReference type="Pfam" id="PF07883">
    <property type="entry name" value="Cupin_2"/>
    <property type="match status" value="1"/>
</dbReference>
<dbReference type="InterPro" id="IPR011051">
    <property type="entry name" value="RmlC_Cupin_sf"/>
</dbReference>
<sequence length="122" mass="13519">MAWRGLSRHTLVRAPEAGVSFEVRYFEIAPGGFSSLEKHAHVHVVFAARGRGRALIGDQVVDLDPLDLVETPPFAPHRWVNAGEEPFGFLCTVEGERDRPQPLDDAEWDALLANPLTAPFAY</sequence>
<dbReference type="InterPro" id="IPR013096">
    <property type="entry name" value="Cupin_2"/>
</dbReference>
<dbReference type="SUPFAM" id="SSF51182">
    <property type="entry name" value="RmlC-like cupins"/>
    <property type="match status" value="1"/>
</dbReference>
<evidence type="ECO:0000313" key="3">
    <source>
        <dbReference type="Proteomes" id="UP001149140"/>
    </source>
</evidence>
<keyword evidence="3" id="KW-1185">Reference proteome</keyword>
<dbReference type="Proteomes" id="UP001149140">
    <property type="component" value="Unassembled WGS sequence"/>
</dbReference>
<dbReference type="EMBL" id="JAPDOD010000013">
    <property type="protein sequence ID" value="MDA0161551.1"/>
    <property type="molecule type" value="Genomic_DNA"/>
</dbReference>
<comment type="caution">
    <text evidence="2">The sequence shown here is derived from an EMBL/GenBank/DDBJ whole genome shotgun (WGS) entry which is preliminary data.</text>
</comment>
<dbReference type="InterPro" id="IPR014710">
    <property type="entry name" value="RmlC-like_jellyroll"/>
</dbReference>